<sequence>MGYDLDLAERLRERLAAEPGVREKRMFGGLAFLVDGHLAVSASGRGGLLVRCDAGDQDALQRDPRVGPFVMHGRPMTGWVHVDVDGSVGEADLDLWLDHGLAFARSLPPR</sequence>
<gene>
    <name evidence="2" type="ORF">JOF54_001761</name>
</gene>
<comment type="caution">
    <text evidence="2">The sequence shown here is derived from an EMBL/GenBank/DDBJ whole genome shotgun (WGS) entry which is preliminary data.</text>
</comment>
<organism evidence="2 3">
    <name type="scientific">Microlunatus capsulatus</name>
    <dbReference type="NCBI Taxonomy" id="99117"/>
    <lineage>
        <taxon>Bacteria</taxon>
        <taxon>Bacillati</taxon>
        <taxon>Actinomycetota</taxon>
        <taxon>Actinomycetes</taxon>
        <taxon>Propionibacteriales</taxon>
        <taxon>Propionibacteriaceae</taxon>
        <taxon>Microlunatus</taxon>
    </lineage>
</organism>
<proteinExistence type="predicted"/>
<reference evidence="2 3" key="1">
    <citation type="submission" date="2021-03" db="EMBL/GenBank/DDBJ databases">
        <title>Sequencing the genomes of 1000 actinobacteria strains.</title>
        <authorList>
            <person name="Klenk H.-P."/>
        </authorList>
    </citation>
    <scope>NUCLEOTIDE SEQUENCE [LARGE SCALE GENOMIC DNA]</scope>
    <source>
        <strain evidence="2 3">DSM 12936</strain>
    </source>
</reference>
<dbReference type="EMBL" id="JAGIOB010000001">
    <property type="protein sequence ID" value="MBP2416839.1"/>
    <property type="molecule type" value="Genomic_DNA"/>
</dbReference>
<dbReference type="Pfam" id="PF04993">
    <property type="entry name" value="TfoX_N"/>
    <property type="match status" value="1"/>
</dbReference>
<dbReference type="InterPro" id="IPR007076">
    <property type="entry name" value="TfoX_N"/>
</dbReference>
<dbReference type="Proteomes" id="UP000758168">
    <property type="component" value="Unassembled WGS sequence"/>
</dbReference>
<name>A0ABS4Z771_9ACTN</name>
<dbReference type="SUPFAM" id="SSF159894">
    <property type="entry name" value="YgaC/TfoX-N like"/>
    <property type="match status" value="1"/>
</dbReference>
<keyword evidence="3" id="KW-1185">Reference proteome</keyword>
<accession>A0ABS4Z771</accession>
<protein>
    <recommendedName>
        <fullName evidence="1">TfoX N-terminal domain-containing protein</fullName>
    </recommendedName>
</protein>
<feature type="domain" description="TfoX N-terminal" evidence="1">
    <location>
        <begin position="14"/>
        <end position="104"/>
    </location>
</feature>
<dbReference type="Gene3D" id="3.30.1460.30">
    <property type="entry name" value="YgaC/TfoX-N like chaperone"/>
    <property type="match status" value="1"/>
</dbReference>
<evidence type="ECO:0000313" key="2">
    <source>
        <dbReference type="EMBL" id="MBP2416839.1"/>
    </source>
</evidence>
<dbReference type="RefSeq" id="WP_210054840.1">
    <property type="nucleotide sequence ID" value="NZ_BAAAMH010000013.1"/>
</dbReference>
<evidence type="ECO:0000313" key="3">
    <source>
        <dbReference type="Proteomes" id="UP000758168"/>
    </source>
</evidence>
<evidence type="ECO:0000259" key="1">
    <source>
        <dbReference type="Pfam" id="PF04993"/>
    </source>
</evidence>